<sequence>MHKGDMSSQVAGYVTEGPATVCWKLKFFLLHEKSHGFPHEHAAKRPAVTEPFVCLCRGTSAKAVCG</sequence>
<dbReference type="AlphaFoldDB" id="A0A914RR02"/>
<evidence type="ECO:0000313" key="2">
    <source>
        <dbReference type="WBParaSite" id="PEQ_0000876801-mRNA-1"/>
    </source>
</evidence>
<evidence type="ECO:0000313" key="1">
    <source>
        <dbReference type="Proteomes" id="UP000887564"/>
    </source>
</evidence>
<dbReference type="WBParaSite" id="PEQ_0000876801-mRNA-1">
    <property type="protein sequence ID" value="PEQ_0000876801-mRNA-1"/>
    <property type="gene ID" value="PEQ_0000876801"/>
</dbReference>
<keyword evidence="1" id="KW-1185">Reference proteome</keyword>
<name>A0A914RR02_PAREQ</name>
<dbReference type="Proteomes" id="UP000887564">
    <property type="component" value="Unplaced"/>
</dbReference>
<proteinExistence type="predicted"/>
<organism evidence="1 2">
    <name type="scientific">Parascaris equorum</name>
    <name type="common">Equine roundworm</name>
    <dbReference type="NCBI Taxonomy" id="6256"/>
    <lineage>
        <taxon>Eukaryota</taxon>
        <taxon>Metazoa</taxon>
        <taxon>Ecdysozoa</taxon>
        <taxon>Nematoda</taxon>
        <taxon>Chromadorea</taxon>
        <taxon>Rhabditida</taxon>
        <taxon>Spirurina</taxon>
        <taxon>Ascaridomorpha</taxon>
        <taxon>Ascaridoidea</taxon>
        <taxon>Ascarididae</taxon>
        <taxon>Parascaris</taxon>
    </lineage>
</organism>
<reference evidence="2" key="1">
    <citation type="submission" date="2022-11" db="UniProtKB">
        <authorList>
            <consortium name="WormBaseParasite"/>
        </authorList>
    </citation>
    <scope>IDENTIFICATION</scope>
</reference>
<protein>
    <submittedName>
        <fullName evidence="2">Uncharacterized protein</fullName>
    </submittedName>
</protein>
<accession>A0A914RR02</accession>